<protein>
    <submittedName>
        <fullName evidence="1">Uncharacterized protein</fullName>
    </submittedName>
</protein>
<sequence length="60" mass="6699">MIAPLHQRDIWAERHRFCDDTPPPIASLDEARYVLTIHAGHDGHCRQYAAAMARATGSAE</sequence>
<dbReference type="AlphaFoldDB" id="A0A9X2EEJ7"/>
<dbReference type="RefSeq" id="WP_251917461.1">
    <property type="nucleotide sequence ID" value="NZ_JAMRXG010000018.1"/>
</dbReference>
<keyword evidence="2" id="KW-1185">Reference proteome</keyword>
<dbReference type="Proteomes" id="UP001139157">
    <property type="component" value="Unassembled WGS sequence"/>
</dbReference>
<evidence type="ECO:0000313" key="1">
    <source>
        <dbReference type="EMBL" id="MCM6778005.1"/>
    </source>
</evidence>
<name>A0A9X2EEJ7_9NOCA</name>
<comment type="caution">
    <text evidence="1">The sequence shown here is derived from an EMBL/GenBank/DDBJ whole genome shotgun (WGS) entry which is preliminary data.</text>
</comment>
<reference evidence="1" key="1">
    <citation type="submission" date="2022-06" db="EMBL/GenBank/DDBJ databases">
        <title>Novel species in genus nocardia.</title>
        <authorList>
            <person name="Li F."/>
        </authorList>
    </citation>
    <scope>NUCLEOTIDE SEQUENCE</scope>
    <source>
        <strain evidence="1">CDC141</strain>
    </source>
</reference>
<dbReference type="EMBL" id="JAMRXG010000018">
    <property type="protein sequence ID" value="MCM6778005.1"/>
    <property type="molecule type" value="Genomic_DNA"/>
</dbReference>
<gene>
    <name evidence="1" type="ORF">NDR86_31430</name>
</gene>
<proteinExistence type="predicted"/>
<accession>A0A9X2EEJ7</accession>
<evidence type="ECO:0000313" key="2">
    <source>
        <dbReference type="Proteomes" id="UP001139157"/>
    </source>
</evidence>
<organism evidence="1 2">
    <name type="scientific">Nocardia pulmonis</name>
    <dbReference type="NCBI Taxonomy" id="2951408"/>
    <lineage>
        <taxon>Bacteria</taxon>
        <taxon>Bacillati</taxon>
        <taxon>Actinomycetota</taxon>
        <taxon>Actinomycetes</taxon>
        <taxon>Mycobacteriales</taxon>
        <taxon>Nocardiaceae</taxon>
        <taxon>Nocardia</taxon>
    </lineage>
</organism>